<name>A0A2U1LD58_ARTAN</name>
<dbReference type="InterPro" id="IPR045050">
    <property type="entry name" value="Synaptotagmin_plant"/>
</dbReference>
<dbReference type="GO" id="GO:0005783">
    <property type="term" value="C:endoplasmic reticulum"/>
    <property type="evidence" value="ECO:0007669"/>
    <property type="project" value="TreeGrafter"/>
</dbReference>
<dbReference type="GO" id="GO:0008289">
    <property type="term" value="F:lipid binding"/>
    <property type="evidence" value="ECO:0007669"/>
    <property type="project" value="InterPro"/>
</dbReference>
<dbReference type="CDD" id="cd00030">
    <property type="entry name" value="C2"/>
    <property type="match status" value="1"/>
</dbReference>
<protein>
    <submittedName>
        <fullName evidence="2">Synaptotagmin-1</fullName>
    </submittedName>
</protein>
<dbReference type="AlphaFoldDB" id="A0A2U1LD58"/>
<dbReference type="PANTHER" id="PTHR10774:SF188">
    <property type="entry name" value="SYNAPTOTAGMIN-2"/>
    <property type="match status" value="1"/>
</dbReference>
<proteinExistence type="predicted"/>
<feature type="domain" description="C2" evidence="1">
    <location>
        <begin position="1"/>
        <end position="145"/>
    </location>
</feature>
<organism evidence="2 3">
    <name type="scientific">Artemisia annua</name>
    <name type="common">Sweet wormwood</name>
    <dbReference type="NCBI Taxonomy" id="35608"/>
    <lineage>
        <taxon>Eukaryota</taxon>
        <taxon>Viridiplantae</taxon>
        <taxon>Streptophyta</taxon>
        <taxon>Embryophyta</taxon>
        <taxon>Tracheophyta</taxon>
        <taxon>Spermatophyta</taxon>
        <taxon>Magnoliopsida</taxon>
        <taxon>eudicotyledons</taxon>
        <taxon>Gunneridae</taxon>
        <taxon>Pentapetalae</taxon>
        <taxon>asterids</taxon>
        <taxon>campanulids</taxon>
        <taxon>Asterales</taxon>
        <taxon>Asteraceae</taxon>
        <taxon>Asteroideae</taxon>
        <taxon>Anthemideae</taxon>
        <taxon>Artemisiinae</taxon>
        <taxon>Artemisia</taxon>
    </lineage>
</organism>
<dbReference type="SUPFAM" id="SSF49562">
    <property type="entry name" value="C2 domain (Calcium/lipid-binding domain, CaLB)"/>
    <property type="match status" value="2"/>
</dbReference>
<evidence type="ECO:0000313" key="2">
    <source>
        <dbReference type="EMBL" id="PWA46916.1"/>
    </source>
</evidence>
<dbReference type="InterPro" id="IPR035892">
    <property type="entry name" value="C2_domain_sf"/>
</dbReference>
<dbReference type="SMART" id="SM00239">
    <property type="entry name" value="C2"/>
    <property type="match status" value="1"/>
</dbReference>
<reference evidence="2 3" key="1">
    <citation type="journal article" date="2018" name="Mol. Plant">
        <title>The genome of Artemisia annua provides insight into the evolution of Asteraceae family and artemisinin biosynthesis.</title>
        <authorList>
            <person name="Shen Q."/>
            <person name="Zhang L."/>
            <person name="Liao Z."/>
            <person name="Wang S."/>
            <person name="Yan T."/>
            <person name="Shi P."/>
            <person name="Liu M."/>
            <person name="Fu X."/>
            <person name="Pan Q."/>
            <person name="Wang Y."/>
            <person name="Lv Z."/>
            <person name="Lu X."/>
            <person name="Zhang F."/>
            <person name="Jiang W."/>
            <person name="Ma Y."/>
            <person name="Chen M."/>
            <person name="Hao X."/>
            <person name="Li L."/>
            <person name="Tang Y."/>
            <person name="Lv G."/>
            <person name="Zhou Y."/>
            <person name="Sun X."/>
            <person name="Brodelius P.E."/>
            <person name="Rose J.K.C."/>
            <person name="Tang K."/>
        </authorList>
    </citation>
    <scope>NUCLEOTIDE SEQUENCE [LARGE SCALE GENOMIC DNA]</scope>
    <source>
        <strain evidence="3">cv. Huhao1</strain>
        <tissue evidence="2">Leaf</tissue>
    </source>
</reference>
<accession>A0A2U1LD58</accession>
<gene>
    <name evidence="2" type="ORF">CTI12_AA501650</name>
</gene>
<evidence type="ECO:0000259" key="1">
    <source>
        <dbReference type="PROSITE" id="PS50004"/>
    </source>
</evidence>
<dbReference type="EMBL" id="PKPP01010048">
    <property type="protein sequence ID" value="PWA46916.1"/>
    <property type="molecule type" value="Genomic_DNA"/>
</dbReference>
<dbReference type="Gene3D" id="2.60.40.150">
    <property type="entry name" value="C2 domain"/>
    <property type="match status" value="2"/>
</dbReference>
<keyword evidence="3" id="KW-1185">Reference proteome</keyword>
<dbReference type="STRING" id="35608.A0A2U1LD58"/>
<dbReference type="PANTHER" id="PTHR10774">
    <property type="entry name" value="EXTENDED SYNAPTOTAGMIN-RELATED"/>
    <property type="match status" value="1"/>
</dbReference>
<sequence>MEHPVGTLNVKVVRVMNLKKTLLFLDRECFVKVGLTKDSLPFKKSNMIKSSNPECNEEFHLVVKDLNVQALEISVLEGQLAKKSFDPVWNEEVIFSFEKPPTNEIMNLELHSSSQISKFCQVTKRGHVNISLANIMKKTRTKEMYHLEDTSGGRLHAELQWRTSFS</sequence>
<dbReference type="Proteomes" id="UP000245207">
    <property type="component" value="Unassembled WGS sequence"/>
</dbReference>
<dbReference type="OrthoDB" id="67700at2759"/>
<dbReference type="Pfam" id="PF00168">
    <property type="entry name" value="C2"/>
    <property type="match status" value="2"/>
</dbReference>
<dbReference type="InterPro" id="IPR000008">
    <property type="entry name" value="C2_dom"/>
</dbReference>
<evidence type="ECO:0000313" key="3">
    <source>
        <dbReference type="Proteomes" id="UP000245207"/>
    </source>
</evidence>
<comment type="caution">
    <text evidence="2">The sequence shown here is derived from an EMBL/GenBank/DDBJ whole genome shotgun (WGS) entry which is preliminary data.</text>
</comment>
<dbReference type="PROSITE" id="PS50004">
    <property type="entry name" value="C2"/>
    <property type="match status" value="1"/>
</dbReference>